<accession>A0A316GH35</accession>
<dbReference type="OrthoDB" id="7743770at2"/>
<proteinExistence type="predicted"/>
<dbReference type="AlphaFoldDB" id="A0A316GH35"/>
<dbReference type="RefSeq" id="WP_109667598.1">
    <property type="nucleotide sequence ID" value="NZ_QGGW01000004.1"/>
</dbReference>
<keyword evidence="3" id="KW-1185">Reference proteome</keyword>
<gene>
    <name evidence="2" type="ORF">C7455_1049</name>
</gene>
<reference evidence="2 3" key="1">
    <citation type="submission" date="2018-05" db="EMBL/GenBank/DDBJ databases">
        <title>Genomic Encyclopedia of Type Strains, Phase IV (KMG-IV): sequencing the most valuable type-strain genomes for metagenomic binning, comparative biology and taxonomic classification.</title>
        <authorList>
            <person name="Goeker M."/>
        </authorList>
    </citation>
    <scope>NUCLEOTIDE SEQUENCE [LARGE SCALE GENOMIC DNA]</scope>
    <source>
        <strain evidence="2 3">DSM 16097</strain>
    </source>
</reference>
<dbReference type="EMBL" id="QGGW01000004">
    <property type="protein sequence ID" value="PWK60373.1"/>
    <property type="molecule type" value="Genomic_DNA"/>
</dbReference>
<keyword evidence="1" id="KW-1133">Transmembrane helix</keyword>
<keyword evidence="1" id="KW-0812">Transmembrane</keyword>
<evidence type="ECO:0000256" key="1">
    <source>
        <dbReference type="SAM" id="Phobius"/>
    </source>
</evidence>
<comment type="caution">
    <text evidence="2">The sequence shown here is derived from an EMBL/GenBank/DDBJ whole genome shotgun (WGS) entry which is preliminary data.</text>
</comment>
<dbReference type="Proteomes" id="UP000245708">
    <property type="component" value="Unassembled WGS sequence"/>
</dbReference>
<evidence type="ECO:0008006" key="4">
    <source>
        <dbReference type="Google" id="ProtNLM"/>
    </source>
</evidence>
<feature type="transmembrane region" description="Helical" evidence="1">
    <location>
        <begin position="6"/>
        <end position="25"/>
    </location>
</feature>
<organism evidence="2 3">
    <name type="scientific">Roseicyclus mahoneyensis</name>
    <dbReference type="NCBI Taxonomy" id="164332"/>
    <lineage>
        <taxon>Bacteria</taxon>
        <taxon>Pseudomonadati</taxon>
        <taxon>Pseudomonadota</taxon>
        <taxon>Alphaproteobacteria</taxon>
        <taxon>Rhodobacterales</taxon>
        <taxon>Roseobacteraceae</taxon>
        <taxon>Roseicyclus</taxon>
    </lineage>
</organism>
<evidence type="ECO:0000313" key="2">
    <source>
        <dbReference type="EMBL" id="PWK60373.1"/>
    </source>
</evidence>
<name>A0A316GH35_9RHOB</name>
<evidence type="ECO:0000313" key="3">
    <source>
        <dbReference type="Proteomes" id="UP000245708"/>
    </source>
</evidence>
<sequence length="126" mass="13271">MTVLQVLLILTGVAILAATGVILRLSSQLRRATVQAAVMAPALGEAEIDAISRRVAGALGAADETGLDTIAAKIDQLRAEFDWVVGESLITQAVSLARTGHTEGEIAQATGISADELQAIRRFRRH</sequence>
<keyword evidence="1" id="KW-0472">Membrane</keyword>
<protein>
    <recommendedName>
        <fullName evidence="4">DUF2802 domain-containing protein</fullName>
    </recommendedName>
</protein>